<evidence type="ECO:0000256" key="7">
    <source>
        <dbReference type="ARBA" id="ARBA00022691"/>
    </source>
</evidence>
<dbReference type="AlphaFoldDB" id="A0AAW1JDK5"/>
<proteinExistence type="inferred from homology"/>
<dbReference type="PANTHER" id="PTHR11579">
    <property type="entry name" value="PROTEIN-L-ISOASPARTATE O-METHYLTRANSFERASE"/>
    <property type="match status" value="1"/>
</dbReference>
<dbReference type="Proteomes" id="UP001458880">
    <property type="component" value="Unassembled WGS sequence"/>
</dbReference>
<sequence>MAWRSHGKSNIGLIRYLRSNGTIKSDAVENAMAQVNRANYSPRNPYMDAPQGIGYRVTISAPHMHAHASELLKEQLQPGERILHVESGSGNLTACMALMLDDKGLAVGINHMPESVKLSKKNIQKDHPDVTFKVKLILGDGRLGSAVQMDLRKQFI</sequence>
<dbReference type="EMBL" id="JASPKY010000415">
    <property type="protein sequence ID" value="KAK9701376.1"/>
    <property type="molecule type" value="Genomic_DNA"/>
</dbReference>
<name>A0AAW1JDK5_POPJA</name>
<reference evidence="8 9" key="1">
    <citation type="journal article" date="2024" name="BMC Genomics">
        <title>De novo assembly and annotation of Popillia japonica's genome with initial clues to its potential as an invasive pest.</title>
        <authorList>
            <person name="Cucini C."/>
            <person name="Boschi S."/>
            <person name="Funari R."/>
            <person name="Cardaioli E."/>
            <person name="Iannotti N."/>
            <person name="Marturano G."/>
            <person name="Paoli F."/>
            <person name="Bruttini M."/>
            <person name="Carapelli A."/>
            <person name="Frati F."/>
            <person name="Nardi F."/>
        </authorList>
    </citation>
    <scope>NUCLEOTIDE SEQUENCE [LARGE SCALE GENOMIC DNA]</scope>
    <source>
        <strain evidence="8">DMR45628</strain>
    </source>
</reference>
<dbReference type="GO" id="GO:0004719">
    <property type="term" value="F:protein-L-isoaspartate (D-aspartate) O-methyltransferase activity"/>
    <property type="evidence" value="ECO:0007669"/>
    <property type="project" value="UniProtKB-EC"/>
</dbReference>
<evidence type="ECO:0000256" key="6">
    <source>
        <dbReference type="ARBA" id="ARBA00022679"/>
    </source>
</evidence>
<dbReference type="InterPro" id="IPR029063">
    <property type="entry name" value="SAM-dependent_MTases_sf"/>
</dbReference>
<dbReference type="Gene3D" id="3.40.50.150">
    <property type="entry name" value="Vaccinia Virus protein VP39"/>
    <property type="match status" value="1"/>
</dbReference>
<dbReference type="SUPFAM" id="SSF53335">
    <property type="entry name" value="S-adenosyl-L-methionine-dependent methyltransferases"/>
    <property type="match status" value="1"/>
</dbReference>
<keyword evidence="7" id="KW-0949">S-adenosyl-L-methionine</keyword>
<comment type="caution">
    <text evidence="8">The sequence shown here is derived from an EMBL/GenBank/DDBJ whole genome shotgun (WGS) entry which is preliminary data.</text>
</comment>
<dbReference type="GO" id="GO:0005737">
    <property type="term" value="C:cytoplasm"/>
    <property type="evidence" value="ECO:0007669"/>
    <property type="project" value="UniProtKB-SubCell"/>
</dbReference>
<comment type="similarity">
    <text evidence="2">Belongs to the methyltransferase superfamily. L-isoaspartyl/D-aspartyl protein methyltransferase family.</text>
</comment>
<dbReference type="GO" id="GO:0032259">
    <property type="term" value="P:methylation"/>
    <property type="evidence" value="ECO:0007669"/>
    <property type="project" value="UniProtKB-KW"/>
</dbReference>
<gene>
    <name evidence="8" type="ORF">QE152_g30646</name>
</gene>
<keyword evidence="5" id="KW-0489">Methyltransferase</keyword>
<evidence type="ECO:0000256" key="4">
    <source>
        <dbReference type="ARBA" id="ARBA00022490"/>
    </source>
</evidence>
<keyword evidence="6" id="KW-0808">Transferase</keyword>
<keyword evidence="9" id="KW-1185">Reference proteome</keyword>
<dbReference type="Pfam" id="PF01135">
    <property type="entry name" value="PCMT"/>
    <property type="match status" value="1"/>
</dbReference>
<evidence type="ECO:0000256" key="1">
    <source>
        <dbReference type="ARBA" id="ARBA00004496"/>
    </source>
</evidence>
<evidence type="ECO:0000256" key="3">
    <source>
        <dbReference type="ARBA" id="ARBA00011890"/>
    </source>
</evidence>
<evidence type="ECO:0000256" key="5">
    <source>
        <dbReference type="ARBA" id="ARBA00022603"/>
    </source>
</evidence>
<dbReference type="InterPro" id="IPR000682">
    <property type="entry name" value="PCMT"/>
</dbReference>
<keyword evidence="4" id="KW-0963">Cytoplasm</keyword>
<dbReference type="PANTHER" id="PTHR11579:SF0">
    <property type="entry name" value="PROTEIN-L-ISOASPARTATE(D-ASPARTATE) O-METHYLTRANSFERASE"/>
    <property type="match status" value="1"/>
</dbReference>
<protein>
    <recommendedName>
        <fullName evidence="3">protein-L-isoaspartate(D-aspartate) O-methyltransferase</fullName>
        <ecNumber evidence="3">2.1.1.77</ecNumber>
    </recommendedName>
</protein>
<evidence type="ECO:0000313" key="9">
    <source>
        <dbReference type="Proteomes" id="UP001458880"/>
    </source>
</evidence>
<evidence type="ECO:0000313" key="8">
    <source>
        <dbReference type="EMBL" id="KAK9701376.1"/>
    </source>
</evidence>
<comment type="subcellular location">
    <subcellularLocation>
        <location evidence="1">Cytoplasm</location>
    </subcellularLocation>
</comment>
<accession>A0AAW1JDK5</accession>
<organism evidence="8 9">
    <name type="scientific">Popillia japonica</name>
    <name type="common">Japanese beetle</name>
    <dbReference type="NCBI Taxonomy" id="7064"/>
    <lineage>
        <taxon>Eukaryota</taxon>
        <taxon>Metazoa</taxon>
        <taxon>Ecdysozoa</taxon>
        <taxon>Arthropoda</taxon>
        <taxon>Hexapoda</taxon>
        <taxon>Insecta</taxon>
        <taxon>Pterygota</taxon>
        <taxon>Neoptera</taxon>
        <taxon>Endopterygota</taxon>
        <taxon>Coleoptera</taxon>
        <taxon>Polyphaga</taxon>
        <taxon>Scarabaeiformia</taxon>
        <taxon>Scarabaeidae</taxon>
        <taxon>Rutelinae</taxon>
        <taxon>Popillia</taxon>
    </lineage>
</organism>
<evidence type="ECO:0000256" key="2">
    <source>
        <dbReference type="ARBA" id="ARBA00005369"/>
    </source>
</evidence>
<dbReference type="EC" id="2.1.1.77" evidence="3"/>